<accession>A0A8J7T6Z2</accession>
<dbReference type="SUPFAM" id="SSF49265">
    <property type="entry name" value="Fibronectin type III"/>
    <property type="match status" value="2"/>
</dbReference>
<evidence type="ECO:0000256" key="2">
    <source>
        <dbReference type="ARBA" id="ARBA00022443"/>
    </source>
</evidence>
<dbReference type="SMART" id="SM00326">
    <property type="entry name" value="SH3"/>
    <property type="match status" value="2"/>
</dbReference>
<dbReference type="InterPro" id="IPR036116">
    <property type="entry name" value="FN3_sf"/>
</dbReference>
<dbReference type="InterPro" id="IPR036028">
    <property type="entry name" value="SH3-like_dom_sf"/>
</dbReference>
<dbReference type="AlphaFoldDB" id="A0A8J7T6Z2"/>
<dbReference type="PANTHER" id="PTHR14234:SF20">
    <property type="entry name" value="PERIPHERAL-TYPE BENZODIAZEPINE RECEPTOR-ASSOCIATED PROTEIN 1"/>
    <property type="match status" value="1"/>
</dbReference>
<dbReference type="InterPro" id="IPR001452">
    <property type="entry name" value="SH3_domain"/>
</dbReference>
<organism evidence="7 8">
    <name type="scientific">Atractosteus spatula</name>
    <name type="common">Alligator gar</name>
    <name type="synonym">Lepisosteus spatula</name>
    <dbReference type="NCBI Taxonomy" id="7917"/>
    <lineage>
        <taxon>Eukaryota</taxon>
        <taxon>Metazoa</taxon>
        <taxon>Chordata</taxon>
        <taxon>Craniata</taxon>
        <taxon>Vertebrata</taxon>
        <taxon>Euteleostomi</taxon>
        <taxon>Actinopterygii</taxon>
        <taxon>Neopterygii</taxon>
        <taxon>Holostei</taxon>
        <taxon>Semionotiformes</taxon>
        <taxon>Lepisosteidae</taxon>
        <taxon>Atractosteus</taxon>
    </lineage>
</organism>
<feature type="region of interest" description="Disordered" evidence="5">
    <location>
        <begin position="704"/>
        <end position="925"/>
    </location>
</feature>
<protein>
    <submittedName>
        <fullName evidence="7">RIMB2 protein</fullName>
    </submittedName>
</protein>
<feature type="region of interest" description="Disordered" evidence="5">
    <location>
        <begin position="610"/>
        <end position="641"/>
    </location>
</feature>
<feature type="compositionally biased region" description="Basic and acidic residues" evidence="5">
    <location>
        <begin position="832"/>
        <end position="843"/>
    </location>
</feature>
<feature type="non-terminal residue" evidence="7">
    <location>
        <position position="1024"/>
    </location>
</feature>
<dbReference type="Proteomes" id="UP000736164">
    <property type="component" value="Unassembled WGS sequence"/>
</dbReference>
<dbReference type="InterPro" id="IPR013783">
    <property type="entry name" value="Ig-like_fold"/>
</dbReference>
<feature type="compositionally biased region" description="Polar residues" evidence="5">
    <location>
        <begin position="821"/>
        <end position="831"/>
    </location>
</feature>
<dbReference type="Pfam" id="PF25523">
    <property type="entry name" value="Ig_RIMBP2"/>
    <property type="match status" value="1"/>
</dbReference>
<evidence type="ECO:0000256" key="3">
    <source>
        <dbReference type="ARBA" id="ARBA00022737"/>
    </source>
</evidence>
<feature type="compositionally biased region" description="Basic and acidic residues" evidence="5">
    <location>
        <begin position="730"/>
        <end position="741"/>
    </location>
</feature>
<dbReference type="SMART" id="SM00060">
    <property type="entry name" value="FN3"/>
    <property type="match status" value="3"/>
</dbReference>
<dbReference type="InterPro" id="IPR040325">
    <property type="entry name" value="RIMBP1/2/3"/>
</dbReference>
<dbReference type="PROSITE" id="PS50002">
    <property type="entry name" value="SH3"/>
    <property type="match status" value="2"/>
</dbReference>
<dbReference type="Gene3D" id="2.30.30.40">
    <property type="entry name" value="SH3 Domains"/>
    <property type="match status" value="2"/>
</dbReference>
<keyword evidence="2 4" id="KW-0728">SH3 domain</keyword>
<keyword evidence="3" id="KW-0677">Repeat</keyword>
<proteinExistence type="inferred from homology"/>
<dbReference type="InterPro" id="IPR057884">
    <property type="entry name" value="FN3_RIM-BP1/2/3"/>
</dbReference>
<dbReference type="FunFam" id="2.30.30.40:FF:000006">
    <property type="entry name" value="RIMS-binding protein 2 isoform X1"/>
    <property type="match status" value="1"/>
</dbReference>
<feature type="compositionally biased region" description="Acidic residues" evidence="5">
    <location>
        <begin position="710"/>
        <end position="727"/>
    </location>
</feature>
<evidence type="ECO:0000259" key="6">
    <source>
        <dbReference type="PROSITE" id="PS50002"/>
    </source>
</evidence>
<feature type="region of interest" description="Disordered" evidence="5">
    <location>
        <begin position="570"/>
        <end position="596"/>
    </location>
</feature>
<comment type="similarity">
    <text evidence="1">Belongs to the RIMBP family.</text>
</comment>
<evidence type="ECO:0000313" key="7">
    <source>
        <dbReference type="EMBL" id="MBN3313058.1"/>
    </source>
</evidence>
<reference evidence="7" key="1">
    <citation type="journal article" date="2021" name="Cell">
        <title>Tracing the genetic footprints of vertebrate landing in non-teleost ray-finned fishes.</title>
        <authorList>
            <person name="Bi X."/>
            <person name="Wang K."/>
            <person name="Yang L."/>
            <person name="Pan H."/>
            <person name="Jiang H."/>
            <person name="Wei Q."/>
            <person name="Fang M."/>
            <person name="Yu H."/>
            <person name="Zhu C."/>
            <person name="Cai Y."/>
            <person name="He Y."/>
            <person name="Gan X."/>
            <person name="Zeng H."/>
            <person name="Yu D."/>
            <person name="Zhu Y."/>
            <person name="Jiang H."/>
            <person name="Qiu Q."/>
            <person name="Yang H."/>
            <person name="Zhang Y.E."/>
            <person name="Wang W."/>
            <person name="Zhu M."/>
            <person name="He S."/>
            <person name="Zhang G."/>
        </authorList>
    </citation>
    <scope>NUCLEOTIDE SEQUENCE</scope>
    <source>
        <strain evidence="7">Allg_001</strain>
    </source>
</reference>
<dbReference type="FunFam" id="2.60.40.10:FF:000072">
    <property type="entry name" value="RIMS-binding protein 2 isoform X1"/>
    <property type="match status" value="1"/>
</dbReference>
<dbReference type="Pfam" id="PF07653">
    <property type="entry name" value="SH3_2"/>
    <property type="match status" value="2"/>
</dbReference>
<dbReference type="CDD" id="cd12014">
    <property type="entry name" value="SH3_RIM-BP_1"/>
    <property type="match status" value="1"/>
</dbReference>
<feature type="domain" description="SH3" evidence="6">
    <location>
        <begin position="130"/>
        <end position="197"/>
    </location>
</feature>
<dbReference type="CDD" id="cd00063">
    <property type="entry name" value="FN3"/>
    <property type="match status" value="2"/>
</dbReference>
<dbReference type="InterPro" id="IPR035753">
    <property type="entry name" value="RIM-BP_SH3_2"/>
</dbReference>
<feature type="region of interest" description="Disordered" evidence="5">
    <location>
        <begin position="37"/>
        <end position="112"/>
    </location>
</feature>
<dbReference type="FunFam" id="2.60.40.10:FF:000643">
    <property type="entry name" value="RIMS-binding protein 2 isoform X1"/>
    <property type="match status" value="1"/>
</dbReference>
<feature type="compositionally biased region" description="Polar residues" evidence="5">
    <location>
        <begin position="765"/>
        <end position="777"/>
    </location>
</feature>
<comment type="caution">
    <text evidence="7">The sequence shown here is derived from an EMBL/GenBank/DDBJ whole genome shotgun (WGS) entry which is preliminary data.</text>
</comment>
<dbReference type="CDD" id="cd12012">
    <property type="entry name" value="SH3_RIM-BP_2"/>
    <property type="match status" value="1"/>
</dbReference>
<sequence>KVQELEEKCRSQSEQFGLLSHELERFRLQAAKFDLLSSSLDPPSPLTNGLELSGEKGMALGSRHGEEAASSSTHSEPEPAAGTPKSDSRQLPPKSESLPHSTPKSCPTPEVEELDIDVSPIPEPENRAPAKLQVFIARYSYNPFDGPNENPEAELPLTAGEYIYVYGDMDEDGFYEGELMDGRRGLVPSNFVERISDDDMLSFHPPEVSDLSHNSFQESSFHSSSEKHLRLSIHNTEKTDPSVPEEEETLSGLGKVDSLMSNGFDLDMEEVGDDAVPYPRKLTLIKQLAKSIIIGWDPPLVPAGWGNVWSYNVYVDKELRLNVPFGSQTKAVLERLDVNLKAYRVSVQSVTEKGDSDQLRCSILVGRDVCVAPTQLKVESTTATSASLAWLPSNSNYVHAVFLNDEECEIVKAGCYSHCLSNLRPNLRYRVKVEARPHRTPWELPLDRRERKCAVTSFVTLTAGPPDAPLDVQVELGPSPGIALVSWLPVTIDAAGTSNGVRVTGYAIYADKQKVLEVASPTAGSVLVGPSQMHILQAAQELTVRTMSTYGESTDSVPVKIPAKLFAATAPCQPLPTPPRLESEHEAEEESSHGNVRVVSMDEFLDHNLQKTGLGNIPSHHDPYLGPKEYQTESSRGSDLSDILEEDEEDLCSDALGTEEGEEQSGGLGVGDGSKPDTWETDSDEEILEKILKLPLQTHHSKQLFSIPEVTEEEDESQELEDGESPDVPETPHHGLEKRPTIPETFHGARKLASGRNPALLAEANNHSEANDRQSSGKFKEASESLLLIPKPHSSARESSPGCHPMLQVCEKSEGLEELSDCSSPCESVNSEGRRRELKRQGMVEDEVFESKSPSRHHHPRYQHQAHEQLHGRGKVGASGTVGSRSRGKGGPEAGEGAIRGQDFHKTAGRRARPEHGGKGHSSDDSHRVFRIFVALFQYDPAVMSPNPDATEEELPFKEGQIIKIYGDKDADGFYRGESGGRLGYVPCNMVSEIQVEDEETRDQLLQQGFLSAEASMEKIGTEH</sequence>
<gene>
    <name evidence="7" type="primary">Rimbp2_1</name>
    <name evidence="7" type="ORF">GTO95_0017097</name>
</gene>
<feature type="compositionally biased region" description="Basic and acidic residues" evidence="5">
    <location>
        <begin position="902"/>
        <end position="925"/>
    </location>
</feature>
<dbReference type="InterPro" id="IPR003961">
    <property type="entry name" value="FN3_dom"/>
</dbReference>
<evidence type="ECO:0000313" key="8">
    <source>
        <dbReference type="Proteomes" id="UP000736164"/>
    </source>
</evidence>
<evidence type="ECO:0000256" key="1">
    <source>
        <dbReference type="ARBA" id="ARBA00010749"/>
    </source>
</evidence>
<feature type="region of interest" description="Disordered" evidence="5">
    <location>
        <begin position="658"/>
        <end position="683"/>
    </location>
</feature>
<evidence type="ECO:0000256" key="5">
    <source>
        <dbReference type="SAM" id="MobiDB-lite"/>
    </source>
</evidence>
<dbReference type="Gene3D" id="2.60.40.10">
    <property type="entry name" value="Immunoglobulins"/>
    <property type="match status" value="2"/>
</dbReference>
<dbReference type="FunFam" id="2.30.30.40:FF:000023">
    <property type="entry name" value="RIMS-binding protein 2 isoform F"/>
    <property type="match status" value="1"/>
</dbReference>
<keyword evidence="8" id="KW-1185">Reference proteome</keyword>
<dbReference type="SUPFAM" id="SSF50044">
    <property type="entry name" value="SH3-domain"/>
    <property type="match status" value="2"/>
</dbReference>
<evidence type="ECO:0000256" key="4">
    <source>
        <dbReference type="PROSITE-ProRule" id="PRU00192"/>
    </source>
</evidence>
<dbReference type="EMBL" id="JAAWVO010009951">
    <property type="protein sequence ID" value="MBN3313058.1"/>
    <property type="molecule type" value="Genomic_DNA"/>
</dbReference>
<feature type="domain" description="SH3" evidence="6">
    <location>
        <begin position="928"/>
        <end position="996"/>
    </location>
</feature>
<dbReference type="PANTHER" id="PTHR14234">
    <property type="entry name" value="RIM BINDING PROTEIN-RELATED"/>
    <property type="match status" value="1"/>
</dbReference>
<feature type="non-terminal residue" evidence="7">
    <location>
        <position position="1"/>
    </location>
</feature>
<name>A0A8J7T6Z2_ATRSP</name>
<feature type="compositionally biased region" description="Basic residues" evidence="5">
    <location>
        <begin position="854"/>
        <end position="864"/>
    </location>
</feature>